<name>A0A1D8RDD8_9STRA</name>
<accession>A0A1D8RDD8</accession>
<dbReference type="EMBL" id="KX839260">
    <property type="protein sequence ID" value="AOW70739.1"/>
    <property type="molecule type" value="Genomic_DNA"/>
</dbReference>
<proteinExistence type="predicted"/>
<reference evidence="2" key="1">
    <citation type="submission" date="2016-09" db="EMBL/GenBank/DDBJ databases">
        <title>The plastid genome of some eustigmatophyte algae harbours a bacteria-derived six-gene cluster for biosynthesis of a novel secondary metabolite.</title>
        <authorList>
            <person name="Yurchenko T."/>
            <person name="Sevcikova T."/>
            <person name="Strnad H."/>
            <person name="Butenko A."/>
            <person name="Elias M."/>
        </authorList>
    </citation>
    <scope>NUCLEOTIDE SEQUENCE</scope>
</reference>
<feature type="transmembrane region" description="Helical" evidence="1">
    <location>
        <begin position="253"/>
        <end position="273"/>
    </location>
</feature>
<keyword evidence="2" id="KW-0934">Plastid</keyword>
<organism evidence="2">
    <name type="scientific">Monodopsis sp. MarTras21</name>
    <dbReference type="NCBI Taxonomy" id="1745953"/>
    <lineage>
        <taxon>Eukaryota</taxon>
        <taxon>Sar</taxon>
        <taxon>Stramenopiles</taxon>
        <taxon>Ochrophyta</taxon>
        <taxon>Eustigmatophyceae</taxon>
        <taxon>Eustigmatales</taxon>
        <taxon>Monodopsidaceae</taxon>
        <taxon>Monodopsis</taxon>
    </lineage>
</organism>
<keyword evidence="1" id="KW-0812">Transmembrane</keyword>
<keyword evidence="2" id="KW-0150">Chloroplast</keyword>
<dbReference type="AlphaFoldDB" id="A0A1D8RDD8"/>
<protein>
    <submittedName>
        <fullName evidence="2">Uncharacterized protein</fullName>
    </submittedName>
</protein>
<keyword evidence="1" id="KW-1133">Transmembrane helix</keyword>
<evidence type="ECO:0000256" key="1">
    <source>
        <dbReference type="SAM" id="Phobius"/>
    </source>
</evidence>
<evidence type="ECO:0000313" key="2">
    <source>
        <dbReference type="EMBL" id="AOW70739.1"/>
    </source>
</evidence>
<geneLocation type="chloroplast" evidence="2"/>
<keyword evidence="1" id="KW-0472">Membrane</keyword>
<feature type="transmembrane region" description="Helical" evidence="1">
    <location>
        <begin position="426"/>
        <end position="447"/>
    </location>
</feature>
<feature type="transmembrane region" description="Helical" evidence="1">
    <location>
        <begin position="338"/>
        <end position="355"/>
    </location>
</feature>
<gene>
    <name evidence="2" type="primary">ycf60</name>
</gene>
<sequence length="472" mass="56308">MERKQNETDRIGQANYKSFLKGQEILKNSMDFIEIEQNKYKITINNETILSKKFKGFNKKLINKKIQVNKKLYSKSITTIYKNYKTFLIKSKYLLKKVSILKFKKYYEQKNFSKNSSKYKVLKYITTQYYSNFINFNRLNLVYSLKKLSRSLDRAFKIIIQKCLILTYLLQGSYLKSILKYEKSFLVLLNSIKKTYENYLLFLLRGINSNNSMRLFNKKFKNQIDTLTKLMKKPLTDIFSLNKKFFFDYLKRLGFVSYIYFLPFIYLASQALIPNILGYNYPIINPVSGQLFEKVPILIDLIKLFKPLIFNGNLQFWVLIIYFLIFPKYETYKLSYNVGYNGTTALTFLMINYTITLGQNIIDSVFQSIKIIKDNLFTSYLTKHLGKTKYKERELAFEIFQSLIKRYEFKIEEDFYNFLLFINHRIFSIVALISVSALVYNCLYYVVYNKNPKLLFITKNVERTIKNPKNES</sequence>
<feature type="transmembrane region" description="Helical" evidence="1">
    <location>
        <begin position="308"/>
        <end position="326"/>
    </location>
</feature>